<gene>
    <name evidence="1" type="ORF">KIN20_008792</name>
</gene>
<dbReference type="EMBL" id="JAHQIW010001421">
    <property type="protein sequence ID" value="KAJ1352459.1"/>
    <property type="molecule type" value="Genomic_DNA"/>
</dbReference>
<dbReference type="Gene3D" id="1.25.10.10">
    <property type="entry name" value="Leucine-rich Repeat Variant"/>
    <property type="match status" value="1"/>
</dbReference>
<proteinExistence type="predicted"/>
<reference evidence="1" key="1">
    <citation type="submission" date="2021-06" db="EMBL/GenBank/DDBJ databases">
        <title>Parelaphostrongylus tenuis whole genome reference sequence.</title>
        <authorList>
            <person name="Garwood T.J."/>
            <person name="Larsen P.A."/>
            <person name="Fountain-Jones N.M."/>
            <person name="Garbe J.R."/>
            <person name="Macchietto M.G."/>
            <person name="Kania S.A."/>
            <person name="Gerhold R.W."/>
            <person name="Richards J.E."/>
            <person name="Wolf T.M."/>
        </authorList>
    </citation>
    <scope>NUCLEOTIDE SEQUENCE</scope>
    <source>
        <strain evidence="1">MNPRO001-30</strain>
        <tissue evidence="1">Meninges</tissue>
    </source>
</reference>
<evidence type="ECO:0008006" key="3">
    <source>
        <dbReference type="Google" id="ProtNLM"/>
    </source>
</evidence>
<dbReference type="Proteomes" id="UP001196413">
    <property type="component" value="Unassembled WGS sequence"/>
</dbReference>
<accession>A0AAD5MRN6</accession>
<comment type="caution">
    <text evidence="1">The sequence shown here is derived from an EMBL/GenBank/DDBJ whole genome shotgun (WGS) entry which is preliminary data.</text>
</comment>
<sequence length="55" mass="6006">DKKVLQYSCWAISYLIDGPDEQIALVTRSGVLPLVSKLLRDSDAVAIAALLVFET</sequence>
<dbReference type="AlphaFoldDB" id="A0AAD5MRN6"/>
<organism evidence="1 2">
    <name type="scientific">Parelaphostrongylus tenuis</name>
    <name type="common">Meningeal worm</name>
    <dbReference type="NCBI Taxonomy" id="148309"/>
    <lineage>
        <taxon>Eukaryota</taxon>
        <taxon>Metazoa</taxon>
        <taxon>Ecdysozoa</taxon>
        <taxon>Nematoda</taxon>
        <taxon>Chromadorea</taxon>
        <taxon>Rhabditida</taxon>
        <taxon>Rhabditina</taxon>
        <taxon>Rhabditomorpha</taxon>
        <taxon>Strongyloidea</taxon>
        <taxon>Metastrongylidae</taxon>
        <taxon>Parelaphostrongylus</taxon>
    </lineage>
</organism>
<keyword evidence="2" id="KW-1185">Reference proteome</keyword>
<dbReference type="InterPro" id="IPR011989">
    <property type="entry name" value="ARM-like"/>
</dbReference>
<dbReference type="InterPro" id="IPR016024">
    <property type="entry name" value="ARM-type_fold"/>
</dbReference>
<protein>
    <recommendedName>
        <fullName evidence="3">Importin alpha</fullName>
    </recommendedName>
</protein>
<feature type="non-terminal residue" evidence="1">
    <location>
        <position position="55"/>
    </location>
</feature>
<name>A0AAD5MRN6_PARTN</name>
<evidence type="ECO:0000313" key="2">
    <source>
        <dbReference type="Proteomes" id="UP001196413"/>
    </source>
</evidence>
<dbReference type="SUPFAM" id="SSF48371">
    <property type="entry name" value="ARM repeat"/>
    <property type="match status" value="1"/>
</dbReference>
<evidence type="ECO:0000313" key="1">
    <source>
        <dbReference type="EMBL" id="KAJ1352459.1"/>
    </source>
</evidence>